<reference evidence="1" key="1">
    <citation type="submission" date="2014-11" db="EMBL/GenBank/DDBJ databases">
        <authorList>
            <person name="Amaro Gonzalez C."/>
        </authorList>
    </citation>
    <scope>NUCLEOTIDE SEQUENCE</scope>
</reference>
<proteinExistence type="predicted"/>
<dbReference type="AlphaFoldDB" id="A0A0E9QIJ9"/>
<dbReference type="EMBL" id="GBXM01092679">
    <property type="protein sequence ID" value="JAH15898.1"/>
    <property type="molecule type" value="Transcribed_RNA"/>
</dbReference>
<organism evidence="1">
    <name type="scientific">Anguilla anguilla</name>
    <name type="common">European freshwater eel</name>
    <name type="synonym">Muraena anguilla</name>
    <dbReference type="NCBI Taxonomy" id="7936"/>
    <lineage>
        <taxon>Eukaryota</taxon>
        <taxon>Metazoa</taxon>
        <taxon>Chordata</taxon>
        <taxon>Craniata</taxon>
        <taxon>Vertebrata</taxon>
        <taxon>Euteleostomi</taxon>
        <taxon>Actinopterygii</taxon>
        <taxon>Neopterygii</taxon>
        <taxon>Teleostei</taxon>
        <taxon>Anguilliformes</taxon>
        <taxon>Anguillidae</taxon>
        <taxon>Anguilla</taxon>
    </lineage>
</organism>
<name>A0A0E9QIJ9_ANGAN</name>
<sequence length="35" mass="3699">MCTVGTHLDPHQTSATNSIPISIFQNLEASVNSQG</sequence>
<protein>
    <submittedName>
        <fullName evidence="1">Uncharacterized protein</fullName>
    </submittedName>
</protein>
<accession>A0A0E9QIJ9</accession>
<evidence type="ECO:0000313" key="1">
    <source>
        <dbReference type="EMBL" id="JAH15898.1"/>
    </source>
</evidence>
<reference evidence="1" key="2">
    <citation type="journal article" date="2015" name="Fish Shellfish Immunol.">
        <title>Early steps in the European eel (Anguilla anguilla)-Vibrio vulnificus interaction in the gills: Role of the RtxA13 toxin.</title>
        <authorList>
            <person name="Callol A."/>
            <person name="Pajuelo D."/>
            <person name="Ebbesson L."/>
            <person name="Teles M."/>
            <person name="MacKenzie S."/>
            <person name="Amaro C."/>
        </authorList>
    </citation>
    <scope>NUCLEOTIDE SEQUENCE</scope>
</reference>